<proteinExistence type="predicted"/>
<keyword evidence="2" id="KW-1185">Reference proteome</keyword>
<name>A0A9P5D1T3_9HYPO</name>
<organism evidence="1 2">
    <name type="scientific">Geosmithia morbida</name>
    <dbReference type="NCBI Taxonomy" id="1094350"/>
    <lineage>
        <taxon>Eukaryota</taxon>
        <taxon>Fungi</taxon>
        <taxon>Dikarya</taxon>
        <taxon>Ascomycota</taxon>
        <taxon>Pezizomycotina</taxon>
        <taxon>Sordariomycetes</taxon>
        <taxon>Hypocreomycetidae</taxon>
        <taxon>Hypocreales</taxon>
        <taxon>Bionectriaceae</taxon>
        <taxon>Geosmithia</taxon>
    </lineage>
</organism>
<sequence length="29" mass="2961">MISLLRTGDCTADTATTTTATATTTTPPF</sequence>
<dbReference type="Proteomes" id="UP000749293">
    <property type="component" value="Unassembled WGS sequence"/>
</dbReference>
<reference evidence="1" key="1">
    <citation type="submission" date="2020-03" db="EMBL/GenBank/DDBJ databases">
        <title>Site-based positive gene gene selection in Geosmithia morbida across the United States reveals a broad range of putative effectors and factors for local host and environmental adapation.</title>
        <authorList>
            <person name="Onufrak A."/>
            <person name="Murdoch R.W."/>
            <person name="Gazis R."/>
            <person name="Huff M."/>
            <person name="Staton M."/>
            <person name="Klingeman W."/>
            <person name="Hadziabdic D."/>
        </authorList>
    </citation>
    <scope>NUCLEOTIDE SEQUENCE</scope>
    <source>
        <strain evidence="1">1262</strain>
    </source>
</reference>
<dbReference type="EMBL" id="JAANYQ010000005">
    <property type="protein sequence ID" value="KAF4124278.1"/>
    <property type="molecule type" value="Genomic_DNA"/>
</dbReference>
<evidence type="ECO:0000313" key="1">
    <source>
        <dbReference type="EMBL" id="KAF4124278.1"/>
    </source>
</evidence>
<dbReference type="GeneID" id="55972219"/>
<dbReference type="AlphaFoldDB" id="A0A9P5D1T3"/>
<dbReference type="RefSeq" id="XP_035322930.1">
    <property type="nucleotide sequence ID" value="XM_035467964.1"/>
</dbReference>
<comment type="caution">
    <text evidence="1">The sequence shown here is derived from an EMBL/GenBank/DDBJ whole genome shotgun (WGS) entry which is preliminary data.</text>
</comment>
<protein>
    <submittedName>
        <fullName evidence="1">Uncharacterized protein</fullName>
    </submittedName>
</protein>
<evidence type="ECO:0000313" key="2">
    <source>
        <dbReference type="Proteomes" id="UP000749293"/>
    </source>
</evidence>
<gene>
    <name evidence="1" type="ORF">GMORB2_5994</name>
</gene>
<accession>A0A9P5D1T3</accession>